<dbReference type="Proteomes" id="UP000799778">
    <property type="component" value="Unassembled WGS sequence"/>
</dbReference>
<accession>A0A6A5XIN8</accession>
<evidence type="ECO:0008006" key="4">
    <source>
        <dbReference type="Google" id="ProtNLM"/>
    </source>
</evidence>
<dbReference type="EMBL" id="ML978072">
    <property type="protein sequence ID" value="KAF2012726.1"/>
    <property type="molecule type" value="Genomic_DNA"/>
</dbReference>
<dbReference type="RefSeq" id="XP_033381065.1">
    <property type="nucleotide sequence ID" value="XM_033532247.1"/>
</dbReference>
<dbReference type="PANTHER" id="PTHR38791">
    <property type="entry name" value="ZN(II)2CYS6 TRANSCRIPTION FACTOR (EUROFUNG)-RELATED-RELATED"/>
    <property type="match status" value="1"/>
</dbReference>
<feature type="compositionally biased region" description="Polar residues" evidence="1">
    <location>
        <begin position="1"/>
        <end position="10"/>
    </location>
</feature>
<evidence type="ECO:0000313" key="2">
    <source>
        <dbReference type="EMBL" id="KAF2012726.1"/>
    </source>
</evidence>
<keyword evidence="3" id="KW-1185">Reference proteome</keyword>
<reference evidence="2" key="1">
    <citation type="journal article" date="2020" name="Stud. Mycol.">
        <title>101 Dothideomycetes genomes: a test case for predicting lifestyles and emergence of pathogens.</title>
        <authorList>
            <person name="Haridas S."/>
            <person name="Albert R."/>
            <person name="Binder M."/>
            <person name="Bloem J."/>
            <person name="Labutti K."/>
            <person name="Salamov A."/>
            <person name="Andreopoulos B."/>
            <person name="Baker S."/>
            <person name="Barry K."/>
            <person name="Bills G."/>
            <person name="Bluhm B."/>
            <person name="Cannon C."/>
            <person name="Castanera R."/>
            <person name="Culley D."/>
            <person name="Daum C."/>
            <person name="Ezra D."/>
            <person name="Gonzalez J."/>
            <person name="Henrissat B."/>
            <person name="Kuo A."/>
            <person name="Liang C."/>
            <person name="Lipzen A."/>
            <person name="Lutzoni F."/>
            <person name="Magnuson J."/>
            <person name="Mondo S."/>
            <person name="Nolan M."/>
            <person name="Ohm R."/>
            <person name="Pangilinan J."/>
            <person name="Park H.-J."/>
            <person name="Ramirez L."/>
            <person name="Alfaro M."/>
            <person name="Sun H."/>
            <person name="Tritt A."/>
            <person name="Yoshinaga Y."/>
            <person name="Zwiers L.-H."/>
            <person name="Turgeon B."/>
            <person name="Goodwin S."/>
            <person name="Spatafora J."/>
            <person name="Crous P."/>
            <person name="Grigoriev I."/>
        </authorList>
    </citation>
    <scope>NUCLEOTIDE SEQUENCE</scope>
    <source>
        <strain evidence="2">CBS 175.79</strain>
    </source>
</reference>
<dbReference type="InterPro" id="IPR053175">
    <property type="entry name" value="DHMBA_Reg_Transcription_Factor"/>
</dbReference>
<protein>
    <recommendedName>
        <fullName evidence="4">C6 transcription factor</fullName>
    </recommendedName>
</protein>
<evidence type="ECO:0000256" key="1">
    <source>
        <dbReference type="SAM" id="MobiDB-lite"/>
    </source>
</evidence>
<name>A0A6A5XIN8_9PLEO</name>
<dbReference type="GeneID" id="54289644"/>
<evidence type="ECO:0000313" key="3">
    <source>
        <dbReference type="Proteomes" id="UP000799778"/>
    </source>
</evidence>
<feature type="compositionally biased region" description="Basic and acidic residues" evidence="1">
    <location>
        <begin position="12"/>
        <end position="25"/>
    </location>
</feature>
<gene>
    <name evidence="2" type="ORF">BU24DRAFT_465090</name>
</gene>
<dbReference type="OrthoDB" id="4491390at2759"/>
<feature type="region of interest" description="Disordered" evidence="1">
    <location>
        <begin position="1"/>
        <end position="36"/>
    </location>
</feature>
<dbReference type="AlphaFoldDB" id="A0A6A5XIN8"/>
<sequence>MTHRQQNSYAERQVRDRIKQRTREQAEEDESNPTPRLLQDVHVGADVYSLTKFYLDYSYHSGFAMFEVFPMLDTGGSTGFCQDAIRAVALASSSRQFCQPRLMVEARRYYGKAIAGANAAFQDSELSKDSSLLVGLFLAGMFETIVTTQFATKVIDSNDTCHPHSKGALALLTFRAELGLCTNLDKSLFAFISHVTLMEMFTLQDLSTQMWSKLEGFESSWTVGVILDHEIRDAVDFRLHLHAIMNPSGSQPGLHELLQLSDSGISIAQNLDDAAARTSFWDTTEPVQRRERKAFNSLFILSTEVTEAIAASFYRSVSLNILQVMLTLLRNKLDQLDHCDDTQATIALYNELISKTLDGIYEDIRIVLPLNGAHSVHQNPNLPYRGFWMLWPMTAVLTSPAADRIRKVWVKDKLQNIGAISGLGLATTVSNLPF</sequence>
<proteinExistence type="predicted"/>
<organism evidence="2 3">
    <name type="scientific">Aaosphaeria arxii CBS 175.79</name>
    <dbReference type="NCBI Taxonomy" id="1450172"/>
    <lineage>
        <taxon>Eukaryota</taxon>
        <taxon>Fungi</taxon>
        <taxon>Dikarya</taxon>
        <taxon>Ascomycota</taxon>
        <taxon>Pezizomycotina</taxon>
        <taxon>Dothideomycetes</taxon>
        <taxon>Pleosporomycetidae</taxon>
        <taxon>Pleosporales</taxon>
        <taxon>Pleosporales incertae sedis</taxon>
        <taxon>Aaosphaeria</taxon>
    </lineage>
</organism>